<dbReference type="UniPathway" id="UPA00077">
    <property type="reaction ID" value="UER00157"/>
</dbReference>
<evidence type="ECO:0000256" key="9">
    <source>
        <dbReference type="ARBA" id="ARBA00022723"/>
    </source>
</evidence>
<dbReference type="InterPro" id="IPR018109">
    <property type="entry name" value="Folylpolyglutamate_synth_CS"/>
</dbReference>
<dbReference type="SUPFAM" id="SSF53623">
    <property type="entry name" value="MurD-like peptide ligases, catalytic domain"/>
    <property type="match status" value="1"/>
</dbReference>
<dbReference type="InterPro" id="IPR004101">
    <property type="entry name" value="Mur_ligase_C"/>
</dbReference>
<evidence type="ECO:0000256" key="6">
    <source>
        <dbReference type="ARBA" id="ARBA00013025"/>
    </source>
</evidence>
<comment type="similarity">
    <text evidence="4 21">Belongs to the folylpolyglutamate synthase family.</text>
</comment>
<dbReference type="GO" id="GO:0046654">
    <property type="term" value="P:tetrahydrofolate biosynthetic process"/>
    <property type="evidence" value="ECO:0007669"/>
    <property type="project" value="UniProtKB-UniPathway"/>
</dbReference>
<evidence type="ECO:0000256" key="18">
    <source>
        <dbReference type="ARBA" id="ARBA00047808"/>
    </source>
</evidence>
<dbReference type="GO" id="GO:0004326">
    <property type="term" value="F:tetrahydrofolylpolyglutamate synthase activity"/>
    <property type="evidence" value="ECO:0007669"/>
    <property type="project" value="UniProtKB-EC"/>
</dbReference>
<dbReference type="InterPro" id="IPR036565">
    <property type="entry name" value="Mur-like_cat_sf"/>
</dbReference>
<dbReference type="Gene3D" id="3.90.190.20">
    <property type="entry name" value="Mur ligase, C-terminal domain"/>
    <property type="match status" value="1"/>
</dbReference>
<organism evidence="24 25">
    <name type="scientific">Pseudoalteromonas ulvae</name>
    <dbReference type="NCBI Taxonomy" id="107327"/>
    <lineage>
        <taxon>Bacteria</taxon>
        <taxon>Pseudomonadati</taxon>
        <taxon>Pseudomonadota</taxon>
        <taxon>Gammaproteobacteria</taxon>
        <taxon>Alteromonadales</taxon>
        <taxon>Pseudoalteromonadaceae</taxon>
        <taxon>Pseudoalteromonas</taxon>
    </lineage>
</organism>
<evidence type="ECO:0000256" key="10">
    <source>
        <dbReference type="ARBA" id="ARBA00022741"/>
    </source>
</evidence>
<dbReference type="InterPro" id="IPR001645">
    <property type="entry name" value="Folylpolyglutamate_synth"/>
</dbReference>
<evidence type="ECO:0000256" key="3">
    <source>
        <dbReference type="ARBA" id="ARBA00005150"/>
    </source>
</evidence>
<dbReference type="PROSITE" id="PS01012">
    <property type="entry name" value="FOLYLPOLYGLU_SYNT_2"/>
    <property type="match status" value="1"/>
</dbReference>
<dbReference type="SUPFAM" id="SSF53244">
    <property type="entry name" value="MurD-like peptide ligases, peptide-binding domain"/>
    <property type="match status" value="1"/>
</dbReference>
<dbReference type="Pfam" id="PF08245">
    <property type="entry name" value="Mur_ligase_M"/>
    <property type="match status" value="1"/>
</dbReference>
<dbReference type="PANTHER" id="PTHR11136">
    <property type="entry name" value="FOLYLPOLYGLUTAMATE SYNTHASE-RELATED"/>
    <property type="match status" value="1"/>
</dbReference>
<evidence type="ECO:0000256" key="7">
    <source>
        <dbReference type="ARBA" id="ARBA00019357"/>
    </source>
</evidence>
<protein>
    <recommendedName>
        <fullName evidence="7">Dihydrofolate synthase/folylpolyglutamate synthase</fullName>
        <ecNumber evidence="5">6.3.2.12</ecNumber>
        <ecNumber evidence="6">6.3.2.17</ecNumber>
    </recommendedName>
    <alternativeName>
        <fullName evidence="16">Folylpoly-gamma-glutamate synthetase-dihydrofolate synthetase</fullName>
    </alternativeName>
    <alternativeName>
        <fullName evidence="14">Folylpolyglutamate synthetase</fullName>
    </alternativeName>
    <alternativeName>
        <fullName evidence="15">Tetrahydrofolylpolyglutamate synthase</fullName>
    </alternativeName>
</protein>
<dbReference type="InterPro" id="IPR013221">
    <property type="entry name" value="Mur_ligase_cen"/>
</dbReference>
<evidence type="ECO:0000256" key="12">
    <source>
        <dbReference type="ARBA" id="ARBA00022842"/>
    </source>
</evidence>
<keyword evidence="10 21" id="KW-0547">Nucleotide-binding</keyword>
<evidence type="ECO:0000256" key="2">
    <source>
        <dbReference type="ARBA" id="ARBA00004799"/>
    </source>
</evidence>
<evidence type="ECO:0000256" key="15">
    <source>
        <dbReference type="ARBA" id="ARBA00030592"/>
    </source>
</evidence>
<keyword evidence="25" id="KW-1185">Reference proteome</keyword>
<dbReference type="AlphaFoldDB" id="A0A244CV37"/>
<dbReference type="EMBL" id="MWPV01000001">
    <property type="protein sequence ID" value="OUL59492.1"/>
    <property type="molecule type" value="Genomic_DNA"/>
</dbReference>
<comment type="pathway">
    <text evidence="2">Cofactor biosynthesis; tetrahydrofolate biosynthesis; 7,8-dihydrofolate from 2-amino-4-hydroxy-6-hydroxymethyl-7,8-dihydropteridine diphosphate and 4-aminobenzoate: step 2/2.</text>
</comment>
<dbReference type="Pfam" id="PF02875">
    <property type="entry name" value="Mur_ligase_C"/>
    <property type="match status" value="1"/>
</dbReference>
<comment type="catalytic activity">
    <reaction evidence="17">
        <text>(6S)-5,6,7,8-tetrahydrofolyl-(gamma-L-Glu)(n) + L-glutamate + ATP = (6S)-5,6,7,8-tetrahydrofolyl-(gamma-L-Glu)(n+1) + ADP + phosphate + H(+)</text>
        <dbReference type="Rhea" id="RHEA:10580"/>
        <dbReference type="Rhea" id="RHEA-COMP:14738"/>
        <dbReference type="Rhea" id="RHEA-COMP:14740"/>
        <dbReference type="ChEBI" id="CHEBI:15378"/>
        <dbReference type="ChEBI" id="CHEBI:29985"/>
        <dbReference type="ChEBI" id="CHEBI:30616"/>
        <dbReference type="ChEBI" id="CHEBI:43474"/>
        <dbReference type="ChEBI" id="CHEBI:141005"/>
        <dbReference type="ChEBI" id="CHEBI:456216"/>
        <dbReference type="EC" id="6.3.2.17"/>
    </reaction>
</comment>
<evidence type="ECO:0000256" key="1">
    <source>
        <dbReference type="ARBA" id="ARBA00002714"/>
    </source>
</evidence>
<keyword evidence="11 21" id="KW-0067">ATP-binding</keyword>
<dbReference type="RefSeq" id="WP_086742882.1">
    <property type="nucleotide sequence ID" value="NZ_MWPV01000001.1"/>
</dbReference>
<proteinExistence type="inferred from homology"/>
<evidence type="ECO:0000256" key="20">
    <source>
        <dbReference type="ARBA" id="ARBA00049161"/>
    </source>
</evidence>
<evidence type="ECO:0000256" key="11">
    <source>
        <dbReference type="ARBA" id="ARBA00022840"/>
    </source>
</evidence>
<evidence type="ECO:0000256" key="16">
    <source>
        <dbReference type="ARBA" id="ARBA00032510"/>
    </source>
</evidence>
<keyword evidence="12" id="KW-0460">Magnesium</keyword>
<evidence type="ECO:0000256" key="21">
    <source>
        <dbReference type="PIRNR" id="PIRNR001563"/>
    </source>
</evidence>
<evidence type="ECO:0000256" key="19">
    <source>
        <dbReference type="ARBA" id="ARBA00049035"/>
    </source>
</evidence>
<evidence type="ECO:0000256" key="14">
    <source>
        <dbReference type="ARBA" id="ARBA00030048"/>
    </source>
</evidence>
<dbReference type="NCBIfam" id="TIGR01499">
    <property type="entry name" value="folC"/>
    <property type="match status" value="1"/>
</dbReference>
<dbReference type="EC" id="6.3.2.12" evidence="5"/>
<dbReference type="PANTHER" id="PTHR11136:SF0">
    <property type="entry name" value="DIHYDROFOLATE SYNTHETASE-RELATED"/>
    <property type="match status" value="1"/>
</dbReference>
<keyword evidence="13" id="KW-0289">Folate biosynthesis</keyword>
<dbReference type="NCBIfam" id="NF008101">
    <property type="entry name" value="PRK10846.1"/>
    <property type="match status" value="1"/>
</dbReference>
<evidence type="ECO:0000256" key="13">
    <source>
        <dbReference type="ARBA" id="ARBA00022909"/>
    </source>
</evidence>
<dbReference type="Proteomes" id="UP000194841">
    <property type="component" value="Unassembled WGS sequence"/>
</dbReference>
<evidence type="ECO:0000313" key="24">
    <source>
        <dbReference type="EMBL" id="OUL59492.1"/>
    </source>
</evidence>
<dbReference type="InterPro" id="IPR036615">
    <property type="entry name" value="Mur_ligase_C_dom_sf"/>
</dbReference>
<sequence length="423" mass="46107">MSQHIPSQSSSLDDWLCYLEGIHPVNIEMGLSRVTEVAQKLGLLSLPSKIILIAGTNGKGTTARCLEALLLAQNFTVGTYASPHLIKYNERVRLNGQQLNDEYHISAFDCLEQGRGETSLTYFEYGTLGALEIFRRTAPDYILLEVGLGGRLDATNIVTPVASVITTIDLDHKEYLGDTRELVGFEKAGIFRSNTPAIVGDLAIPESVLAHGQLVDASVCLAQRDYQLSSTDSGYVWQFGSLKREFSKPAIPVQNVATALTTLAQLSALPSQQVVHDVLGSLHVEGRFETISAAPFVIVDVAHNPESATYLATQLQQYKQQGYEIHALVGMLKDKDQKAALSALTDSIDIWNVASLQCARGADNHLLAEVLAELGIGNVQKFASIATALDNQLITNNKQLLIVFGSFFTVADAVTYWREKKEA</sequence>
<evidence type="ECO:0000313" key="25">
    <source>
        <dbReference type="Proteomes" id="UP000194841"/>
    </source>
</evidence>
<accession>A0A244CV37</accession>
<evidence type="ECO:0000256" key="17">
    <source>
        <dbReference type="ARBA" id="ARBA00047493"/>
    </source>
</evidence>
<dbReference type="GO" id="GO:0005737">
    <property type="term" value="C:cytoplasm"/>
    <property type="evidence" value="ECO:0007669"/>
    <property type="project" value="TreeGrafter"/>
</dbReference>
<dbReference type="OrthoDB" id="9809356at2"/>
<evidence type="ECO:0000259" key="22">
    <source>
        <dbReference type="Pfam" id="PF02875"/>
    </source>
</evidence>
<evidence type="ECO:0000259" key="23">
    <source>
        <dbReference type="Pfam" id="PF08245"/>
    </source>
</evidence>
<keyword evidence="9" id="KW-0479">Metal-binding</keyword>
<comment type="catalytic activity">
    <reaction evidence="18">
        <text>10-formyltetrahydrofolyl-(gamma-L-Glu)(n) + L-glutamate + ATP = 10-formyltetrahydrofolyl-(gamma-L-Glu)(n+1) + ADP + phosphate + H(+)</text>
        <dbReference type="Rhea" id="RHEA:51904"/>
        <dbReference type="Rhea" id="RHEA-COMP:13088"/>
        <dbReference type="Rhea" id="RHEA-COMP:14300"/>
        <dbReference type="ChEBI" id="CHEBI:15378"/>
        <dbReference type="ChEBI" id="CHEBI:29985"/>
        <dbReference type="ChEBI" id="CHEBI:30616"/>
        <dbReference type="ChEBI" id="CHEBI:43474"/>
        <dbReference type="ChEBI" id="CHEBI:134413"/>
        <dbReference type="ChEBI" id="CHEBI:456216"/>
        <dbReference type="EC" id="6.3.2.17"/>
    </reaction>
</comment>
<comment type="pathway">
    <text evidence="3">Cofactor biosynthesis; tetrahydrofolylpolyglutamate biosynthesis.</text>
</comment>
<reference evidence="24 25" key="1">
    <citation type="submission" date="2017-02" db="EMBL/GenBank/DDBJ databases">
        <title>Pseudoalteromonas ulvae TC14 Genome.</title>
        <authorList>
            <person name="Molmeret M."/>
        </authorList>
    </citation>
    <scope>NUCLEOTIDE SEQUENCE [LARGE SCALE GENOMIC DNA]</scope>
    <source>
        <strain evidence="24">TC14</strain>
    </source>
</reference>
<dbReference type="PIRSF" id="PIRSF001563">
    <property type="entry name" value="Folylpolyglu_synth"/>
    <property type="match status" value="1"/>
</dbReference>
<evidence type="ECO:0000256" key="5">
    <source>
        <dbReference type="ARBA" id="ARBA00013023"/>
    </source>
</evidence>
<dbReference type="Gene3D" id="3.40.1190.10">
    <property type="entry name" value="Mur-like, catalytic domain"/>
    <property type="match status" value="1"/>
</dbReference>
<dbReference type="GO" id="GO:0046656">
    <property type="term" value="P:folic acid biosynthetic process"/>
    <property type="evidence" value="ECO:0007669"/>
    <property type="project" value="UniProtKB-KW"/>
</dbReference>
<comment type="function">
    <text evidence="1">Functions in two distinct reactions of the de novo folate biosynthetic pathway. Catalyzes the addition of a glutamate residue to dihydropteroate (7,8-dihydropteroate or H2Pte) to form dihydrofolate (7,8-dihydrofolate monoglutamate or H2Pte-Glu). Also catalyzes successive additions of L-glutamate to tetrahydrofolate or 10-formyltetrahydrofolate or 5,10-methylenetetrahydrofolate, leading to folylpolyglutamate derivatives.</text>
</comment>
<comment type="catalytic activity">
    <reaction evidence="19">
        <text>(6R)-5,10-methylenetetrahydrofolyl-(gamma-L-Glu)(n) + L-glutamate + ATP = (6R)-5,10-methylenetetrahydrofolyl-(gamma-L-Glu)(n+1) + ADP + phosphate + H(+)</text>
        <dbReference type="Rhea" id="RHEA:51912"/>
        <dbReference type="Rhea" id="RHEA-COMP:13257"/>
        <dbReference type="Rhea" id="RHEA-COMP:13258"/>
        <dbReference type="ChEBI" id="CHEBI:15378"/>
        <dbReference type="ChEBI" id="CHEBI:29985"/>
        <dbReference type="ChEBI" id="CHEBI:30616"/>
        <dbReference type="ChEBI" id="CHEBI:43474"/>
        <dbReference type="ChEBI" id="CHEBI:136572"/>
        <dbReference type="ChEBI" id="CHEBI:456216"/>
        <dbReference type="EC" id="6.3.2.17"/>
    </reaction>
</comment>
<evidence type="ECO:0000256" key="4">
    <source>
        <dbReference type="ARBA" id="ARBA00008276"/>
    </source>
</evidence>
<keyword evidence="8 21" id="KW-0436">Ligase</keyword>
<dbReference type="GO" id="GO:0008841">
    <property type="term" value="F:dihydrofolate synthase activity"/>
    <property type="evidence" value="ECO:0007669"/>
    <property type="project" value="UniProtKB-EC"/>
</dbReference>
<feature type="domain" description="Mur ligase central" evidence="23">
    <location>
        <begin position="53"/>
        <end position="193"/>
    </location>
</feature>
<name>A0A244CV37_PSEDV</name>
<dbReference type="GO" id="GO:0005524">
    <property type="term" value="F:ATP binding"/>
    <property type="evidence" value="ECO:0007669"/>
    <property type="project" value="UniProtKB-KW"/>
</dbReference>
<dbReference type="EC" id="6.3.2.17" evidence="6"/>
<comment type="caution">
    <text evidence="24">The sequence shown here is derived from an EMBL/GenBank/DDBJ whole genome shotgun (WGS) entry which is preliminary data.</text>
</comment>
<dbReference type="GO" id="GO:0046872">
    <property type="term" value="F:metal ion binding"/>
    <property type="evidence" value="ECO:0007669"/>
    <property type="project" value="UniProtKB-KW"/>
</dbReference>
<evidence type="ECO:0000256" key="8">
    <source>
        <dbReference type="ARBA" id="ARBA00022598"/>
    </source>
</evidence>
<feature type="domain" description="Mur ligase C-terminal" evidence="22">
    <location>
        <begin position="286"/>
        <end position="407"/>
    </location>
</feature>
<gene>
    <name evidence="24" type="ORF">B1199_04290</name>
</gene>
<comment type="catalytic activity">
    <reaction evidence="20">
        <text>7,8-dihydropteroate + L-glutamate + ATP = 7,8-dihydrofolate + ADP + phosphate + H(+)</text>
        <dbReference type="Rhea" id="RHEA:23584"/>
        <dbReference type="ChEBI" id="CHEBI:15378"/>
        <dbReference type="ChEBI" id="CHEBI:17839"/>
        <dbReference type="ChEBI" id="CHEBI:29985"/>
        <dbReference type="ChEBI" id="CHEBI:30616"/>
        <dbReference type="ChEBI" id="CHEBI:43474"/>
        <dbReference type="ChEBI" id="CHEBI:57451"/>
        <dbReference type="ChEBI" id="CHEBI:456216"/>
        <dbReference type="EC" id="6.3.2.12"/>
    </reaction>
</comment>